<dbReference type="InParanoid" id="A0A251UNG9"/>
<dbReference type="Proteomes" id="UP000215914">
    <property type="component" value="Chromosome 5"/>
</dbReference>
<name>A0A251UNG9_HELAN</name>
<accession>A0A251UNG9</accession>
<dbReference type="AlphaFoldDB" id="A0A251UNG9"/>
<gene>
    <name evidence="1" type="ORF">HannXRQ_Chr05g0139111</name>
</gene>
<reference evidence="2" key="1">
    <citation type="journal article" date="2017" name="Nature">
        <title>The sunflower genome provides insights into oil metabolism, flowering and Asterid evolution.</title>
        <authorList>
            <person name="Badouin H."/>
            <person name="Gouzy J."/>
            <person name="Grassa C.J."/>
            <person name="Murat F."/>
            <person name="Staton S.E."/>
            <person name="Cottret L."/>
            <person name="Lelandais-Briere C."/>
            <person name="Owens G.L."/>
            <person name="Carrere S."/>
            <person name="Mayjonade B."/>
            <person name="Legrand L."/>
            <person name="Gill N."/>
            <person name="Kane N.C."/>
            <person name="Bowers J.E."/>
            <person name="Hubner S."/>
            <person name="Bellec A."/>
            <person name="Berard A."/>
            <person name="Berges H."/>
            <person name="Blanchet N."/>
            <person name="Boniface M.C."/>
            <person name="Brunel D."/>
            <person name="Catrice O."/>
            <person name="Chaidir N."/>
            <person name="Claudel C."/>
            <person name="Donnadieu C."/>
            <person name="Faraut T."/>
            <person name="Fievet G."/>
            <person name="Helmstetter N."/>
            <person name="King M."/>
            <person name="Knapp S.J."/>
            <person name="Lai Z."/>
            <person name="Le Paslier M.C."/>
            <person name="Lippi Y."/>
            <person name="Lorenzon L."/>
            <person name="Mandel J.R."/>
            <person name="Marage G."/>
            <person name="Marchand G."/>
            <person name="Marquand E."/>
            <person name="Bret-Mestries E."/>
            <person name="Morien E."/>
            <person name="Nambeesan S."/>
            <person name="Nguyen T."/>
            <person name="Pegot-Espagnet P."/>
            <person name="Pouilly N."/>
            <person name="Raftis F."/>
            <person name="Sallet E."/>
            <person name="Schiex T."/>
            <person name="Thomas J."/>
            <person name="Vandecasteele C."/>
            <person name="Vares D."/>
            <person name="Vear F."/>
            <person name="Vautrin S."/>
            <person name="Crespi M."/>
            <person name="Mangin B."/>
            <person name="Burke J.M."/>
            <person name="Salse J."/>
            <person name="Munos S."/>
            <person name="Vincourt P."/>
            <person name="Rieseberg L.H."/>
            <person name="Langlade N.B."/>
        </authorList>
    </citation>
    <scope>NUCLEOTIDE SEQUENCE [LARGE SCALE GENOMIC DNA]</scope>
    <source>
        <strain evidence="2">cv. SF193</strain>
    </source>
</reference>
<keyword evidence="2" id="KW-1185">Reference proteome</keyword>
<dbReference type="EMBL" id="CM007894">
    <property type="protein sequence ID" value="OTG24654.1"/>
    <property type="molecule type" value="Genomic_DNA"/>
</dbReference>
<proteinExistence type="predicted"/>
<evidence type="ECO:0000313" key="1">
    <source>
        <dbReference type="EMBL" id="OTG24654.1"/>
    </source>
</evidence>
<protein>
    <submittedName>
        <fullName evidence="1">Uncharacterized protein</fullName>
    </submittedName>
</protein>
<sequence>MKLKHGHPSNRISTCRSLHSFRTFGETNDLARYGLFSAALGPRSSRVRGL</sequence>
<evidence type="ECO:0000313" key="2">
    <source>
        <dbReference type="Proteomes" id="UP000215914"/>
    </source>
</evidence>
<organism evidence="1 2">
    <name type="scientific">Helianthus annuus</name>
    <name type="common">Common sunflower</name>
    <dbReference type="NCBI Taxonomy" id="4232"/>
    <lineage>
        <taxon>Eukaryota</taxon>
        <taxon>Viridiplantae</taxon>
        <taxon>Streptophyta</taxon>
        <taxon>Embryophyta</taxon>
        <taxon>Tracheophyta</taxon>
        <taxon>Spermatophyta</taxon>
        <taxon>Magnoliopsida</taxon>
        <taxon>eudicotyledons</taxon>
        <taxon>Gunneridae</taxon>
        <taxon>Pentapetalae</taxon>
        <taxon>asterids</taxon>
        <taxon>campanulids</taxon>
        <taxon>Asterales</taxon>
        <taxon>Asteraceae</taxon>
        <taxon>Asteroideae</taxon>
        <taxon>Heliantheae alliance</taxon>
        <taxon>Heliantheae</taxon>
        <taxon>Helianthus</taxon>
    </lineage>
</organism>